<comment type="similarity">
    <text evidence="1">Belongs to the type-I restriction system S methylase family.</text>
</comment>
<dbReference type="Gene3D" id="3.90.220.20">
    <property type="entry name" value="DNA methylase specificity domains"/>
    <property type="match status" value="2"/>
</dbReference>
<dbReference type="PANTHER" id="PTHR30408:SF12">
    <property type="entry name" value="TYPE I RESTRICTION ENZYME MJAVIII SPECIFICITY SUBUNIT"/>
    <property type="match status" value="1"/>
</dbReference>
<keyword evidence="3" id="KW-0238">DNA-binding</keyword>
<evidence type="ECO:0000256" key="3">
    <source>
        <dbReference type="ARBA" id="ARBA00023125"/>
    </source>
</evidence>
<evidence type="ECO:0000256" key="1">
    <source>
        <dbReference type="ARBA" id="ARBA00010923"/>
    </source>
</evidence>
<evidence type="ECO:0000259" key="4">
    <source>
        <dbReference type="Pfam" id="PF01420"/>
    </source>
</evidence>
<dbReference type="InterPro" id="IPR044946">
    <property type="entry name" value="Restrct_endonuc_typeI_TRD_sf"/>
</dbReference>
<accession>A0A484HDN7</accession>
<reference evidence="5" key="1">
    <citation type="submission" date="2019-01" db="EMBL/GenBank/DDBJ databases">
        <authorList>
            <consortium name="Genoscope - CEA"/>
            <person name="William W."/>
        </authorList>
    </citation>
    <scope>NUCLEOTIDE SEQUENCE</scope>
    <source>
        <strain evidence="5">CR-1</strain>
    </source>
</reference>
<dbReference type="GO" id="GO:0003677">
    <property type="term" value="F:DNA binding"/>
    <property type="evidence" value="ECO:0007669"/>
    <property type="project" value="UniProtKB-KW"/>
</dbReference>
<dbReference type="PANTHER" id="PTHR30408">
    <property type="entry name" value="TYPE-1 RESTRICTION ENZYME ECOKI SPECIFICITY PROTEIN"/>
    <property type="match status" value="1"/>
</dbReference>
<proteinExistence type="inferred from homology"/>
<name>A0A484HDN7_9BACT</name>
<evidence type="ECO:0000256" key="2">
    <source>
        <dbReference type="ARBA" id="ARBA00022747"/>
    </source>
</evidence>
<dbReference type="AlphaFoldDB" id="A0A484HDN7"/>
<protein>
    <recommendedName>
        <fullName evidence="4">Type I restriction modification DNA specificity domain-containing protein</fullName>
    </recommendedName>
</protein>
<dbReference type="SUPFAM" id="SSF116734">
    <property type="entry name" value="DNA methylase specificity domain"/>
    <property type="match status" value="2"/>
</dbReference>
<dbReference type="GO" id="GO:0009307">
    <property type="term" value="P:DNA restriction-modification system"/>
    <property type="evidence" value="ECO:0007669"/>
    <property type="project" value="UniProtKB-KW"/>
</dbReference>
<dbReference type="EMBL" id="CAACVI010000001">
    <property type="protein sequence ID" value="VEN72539.1"/>
    <property type="molecule type" value="Genomic_DNA"/>
</dbReference>
<keyword evidence="2" id="KW-0680">Restriction system</keyword>
<dbReference type="Pfam" id="PF01420">
    <property type="entry name" value="Methylase_S"/>
    <property type="match status" value="1"/>
</dbReference>
<dbReference type="InterPro" id="IPR000055">
    <property type="entry name" value="Restrct_endonuc_typeI_TRD"/>
</dbReference>
<dbReference type="InterPro" id="IPR052021">
    <property type="entry name" value="Type-I_RS_S_subunit"/>
</dbReference>
<feature type="domain" description="Type I restriction modification DNA specificity" evidence="4">
    <location>
        <begin position="95"/>
        <end position="205"/>
    </location>
</feature>
<gene>
    <name evidence="5" type="ORF">EPICR_10038</name>
</gene>
<organism evidence="5">
    <name type="scientific">uncultured Desulfobacteraceae bacterium</name>
    <dbReference type="NCBI Taxonomy" id="218296"/>
    <lineage>
        <taxon>Bacteria</taxon>
        <taxon>Pseudomonadati</taxon>
        <taxon>Thermodesulfobacteriota</taxon>
        <taxon>Desulfobacteria</taxon>
        <taxon>Desulfobacterales</taxon>
        <taxon>Desulfobacteraceae</taxon>
        <taxon>environmental samples</taxon>
    </lineage>
</organism>
<sequence>MTENAMILPKAFAVRFSQVKRWDPNSFHDIEWHWPASAMAAIGSVLKPRKEKVDRSANRFNDLMPVTIHFDGSIDPRKVSEDKEYTMELFWARPGDIVVSKIDLKNGAVAIIPDEWDKVVVTNHFAIYEPDMSQIIPQYFHMLIQAQFFKEHLWRNKVGAEGRKEVKLDFFEFLKIPIPPLPVQQKVVEYWEKAQKEVENGLKAQNELIHILNDYMIQQTRKYKLLQQSKLFSASFSHTPQWDVKAGRAAVFKEANPSFVRLGDYTEECAEMVKPWEYPDKLWPIYGVNNKDGVFLSTKQETARFNAAYKRIKKDWFFHNPTRANVGSLGIVPEVPDDAITSPEYQVWKLTGGFEPEFMDILLQTQYFLTLVSFNRVGGVKQRMYYANLAEIRLPMVSPDTQKEYIKRKAAIKANLKGAATHLIEVKKQVEKLILGILSVEDL</sequence>
<evidence type="ECO:0000313" key="5">
    <source>
        <dbReference type="EMBL" id="VEN72539.1"/>
    </source>
</evidence>